<dbReference type="Proteomes" id="UP000712600">
    <property type="component" value="Unassembled WGS sequence"/>
</dbReference>
<proteinExistence type="predicted"/>
<name>A0A8S9S0W0_BRACR</name>
<evidence type="ECO:0000313" key="3">
    <source>
        <dbReference type="Proteomes" id="UP000712600"/>
    </source>
</evidence>
<gene>
    <name evidence="2" type="ORF">F2Q69_00031646</name>
</gene>
<comment type="caution">
    <text evidence="2">The sequence shown here is derived from an EMBL/GenBank/DDBJ whole genome shotgun (WGS) entry which is preliminary data.</text>
</comment>
<keyword evidence="1" id="KW-0472">Membrane</keyword>
<keyword evidence="1" id="KW-1133">Transmembrane helix</keyword>
<evidence type="ECO:0000313" key="2">
    <source>
        <dbReference type="EMBL" id="KAF3586353.1"/>
    </source>
</evidence>
<protein>
    <submittedName>
        <fullName evidence="2">Uncharacterized protein</fullName>
    </submittedName>
</protein>
<dbReference type="AlphaFoldDB" id="A0A8S9S0W0"/>
<feature type="transmembrane region" description="Helical" evidence="1">
    <location>
        <begin position="105"/>
        <end position="123"/>
    </location>
</feature>
<accession>A0A8S9S0W0</accession>
<keyword evidence="1" id="KW-0812">Transmembrane</keyword>
<reference evidence="2" key="1">
    <citation type="submission" date="2019-12" db="EMBL/GenBank/DDBJ databases">
        <title>Genome sequencing and annotation of Brassica cretica.</title>
        <authorList>
            <person name="Studholme D.J."/>
            <person name="Sarris P."/>
        </authorList>
    </citation>
    <scope>NUCLEOTIDE SEQUENCE</scope>
    <source>
        <strain evidence="2">PFS-109/04</strain>
        <tissue evidence="2">Leaf</tissue>
    </source>
</reference>
<evidence type="ECO:0000256" key="1">
    <source>
        <dbReference type="SAM" id="Phobius"/>
    </source>
</evidence>
<dbReference type="EMBL" id="QGKX02000088">
    <property type="protein sequence ID" value="KAF3586353.1"/>
    <property type="molecule type" value="Genomic_DNA"/>
</dbReference>
<sequence>MAEGLYARFSAAAFFLGPYKAGSFFFVDNCNKNLDTFGDNHYYAHFDQTPGRLLLRKQMKLKCYEQRIAVARTSLDQGVNAEFIRLNWNQVEGEDAQMIKRTGNVILGASVWGMCSVTLYTFFPFSQRRSFSTKPLPDILNYSSCFQRCTLFASYDI</sequence>
<organism evidence="2 3">
    <name type="scientific">Brassica cretica</name>
    <name type="common">Mustard</name>
    <dbReference type="NCBI Taxonomy" id="69181"/>
    <lineage>
        <taxon>Eukaryota</taxon>
        <taxon>Viridiplantae</taxon>
        <taxon>Streptophyta</taxon>
        <taxon>Embryophyta</taxon>
        <taxon>Tracheophyta</taxon>
        <taxon>Spermatophyta</taxon>
        <taxon>Magnoliopsida</taxon>
        <taxon>eudicotyledons</taxon>
        <taxon>Gunneridae</taxon>
        <taxon>Pentapetalae</taxon>
        <taxon>rosids</taxon>
        <taxon>malvids</taxon>
        <taxon>Brassicales</taxon>
        <taxon>Brassicaceae</taxon>
        <taxon>Brassiceae</taxon>
        <taxon>Brassica</taxon>
    </lineage>
</organism>